<dbReference type="RefSeq" id="WP_152891880.1">
    <property type="nucleotide sequence ID" value="NZ_WHJC01000377.1"/>
</dbReference>
<evidence type="ECO:0000256" key="2">
    <source>
        <dbReference type="ARBA" id="ARBA00023157"/>
    </source>
</evidence>
<comment type="similarity">
    <text evidence="1">Belongs to the aerolysin family.</text>
</comment>
<proteinExistence type="inferred from homology"/>
<accession>A0A6I1MQ95</accession>
<dbReference type="InterPro" id="IPR055267">
    <property type="entry name" value="Aerolysin-like_C"/>
</dbReference>
<comment type="caution">
    <text evidence="4">The sequence shown here is derived from an EMBL/GenBank/DDBJ whole genome shotgun (WGS) entry which is preliminary data.</text>
</comment>
<sequence length="353" mass="39830">MINNTDLSNYIIIKENEYHDIESLKYKLVSSPSFIKQWCLIAHSLGFYGAYGDGTKKIGENMNLEKSGSDYILQGTLSPVELPGADPGFFVPRRVKITFSNFKLEFIPETISTKEPKITDLASEVVTSTRYINRDDTTATVTKSFTFSKSDTTSNYSSNSISNSVSLRYNYNIEVPGLTQEFEISYNFSQEHTFGQQKDETFTQENTDEFSRSVPPNSSIPIKVLAYKANIKVPYTALAKVMFNVTFQGQLLKPSTIYKDHSIFWYGNYASLTYTFGNDSLSAIEDLNKQYTNKNIPDSTPWNWNLLIASKKPYIQSILKSFSKEYVAEISGEFNKSTVTDVVIDAGKATPLQ</sequence>
<reference evidence="4 5" key="1">
    <citation type="submission" date="2019-10" db="EMBL/GenBank/DDBJ databases">
        <title>The Genome Sequence of Clostridium tarantellae Isolated from Fish Brain.</title>
        <authorList>
            <person name="Bano L."/>
            <person name="Kiel M."/>
            <person name="Sales G."/>
            <person name="Doxey A.C."/>
            <person name="Mansfield M.J."/>
            <person name="Schiavone M."/>
            <person name="Rossetto O."/>
            <person name="Pirazzini M."/>
            <person name="Dobrindt U."/>
            <person name="Montecucco C."/>
        </authorList>
    </citation>
    <scope>NUCLEOTIDE SEQUENCE [LARGE SCALE GENOMIC DNA]</scope>
    <source>
        <strain evidence="4 5">DSM 3997</strain>
    </source>
</reference>
<protein>
    <submittedName>
        <fullName evidence="4">Aerolysin family beta-barrel pore-forming toxin</fullName>
    </submittedName>
</protein>
<name>A0A6I1MQ95_9CLOT</name>
<dbReference type="Pfam" id="PF01117">
    <property type="entry name" value="Aerolysin"/>
    <property type="match status" value="1"/>
</dbReference>
<evidence type="ECO:0000256" key="1">
    <source>
        <dbReference type="ARBA" id="ARBA00009831"/>
    </source>
</evidence>
<organism evidence="4 5">
    <name type="scientific">Clostridium tarantellae</name>
    <dbReference type="NCBI Taxonomy" id="39493"/>
    <lineage>
        <taxon>Bacteria</taxon>
        <taxon>Bacillati</taxon>
        <taxon>Bacillota</taxon>
        <taxon>Clostridia</taxon>
        <taxon>Eubacteriales</taxon>
        <taxon>Clostridiaceae</taxon>
        <taxon>Clostridium</taxon>
    </lineage>
</organism>
<dbReference type="PANTHER" id="PTHR39244">
    <property type="entry name" value="NATTERIN-4"/>
    <property type="match status" value="1"/>
</dbReference>
<dbReference type="Gene3D" id="3.30.412.10">
    <property type="entry name" value="Proaerolysin, chain A, domain 2"/>
    <property type="match status" value="1"/>
</dbReference>
<dbReference type="PANTHER" id="PTHR39244:SF5">
    <property type="entry name" value="NATTERIN-3-LIKE"/>
    <property type="match status" value="1"/>
</dbReference>
<feature type="domain" description="Aerolysin-like C-terminal" evidence="3">
    <location>
        <begin position="19"/>
        <end position="353"/>
    </location>
</feature>
<evidence type="ECO:0000259" key="3">
    <source>
        <dbReference type="SMART" id="SM00999"/>
    </source>
</evidence>
<keyword evidence="5" id="KW-1185">Reference proteome</keyword>
<dbReference type="SUPFAM" id="SSF56973">
    <property type="entry name" value="Aerolisin/ETX pore-forming domain"/>
    <property type="match status" value="1"/>
</dbReference>
<dbReference type="EMBL" id="WHJC01000377">
    <property type="protein sequence ID" value="MPQ44970.1"/>
    <property type="molecule type" value="Genomic_DNA"/>
</dbReference>
<dbReference type="AlphaFoldDB" id="A0A6I1MQ95"/>
<keyword evidence="2" id="KW-1015">Disulfide bond</keyword>
<dbReference type="SMART" id="SM00999">
    <property type="entry name" value="Aerolysin"/>
    <property type="match status" value="1"/>
</dbReference>
<dbReference type="Gene3D" id="2.170.15.10">
    <property type="entry name" value="Proaerolysin, chain A, domain 3"/>
    <property type="match status" value="1"/>
</dbReference>
<gene>
    <name evidence="4" type="ORF">GBZ86_14670</name>
</gene>
<dbReference type="InterPro" id="IPR053237">
    <property type="entry name" value="Natterin_C"/>
</dbReference>
<evidence type="ECO:0000313" key="4">
    <source>
        <dbReference type="EMBL" id="MPQ44970.1"/>
    </source>
</evidence>
<dbReference type="Proteomes" id="UP000430345">
    <property type="component" value="Unassembled WGS sequence"/>
</dbReference>
<evidence type="ECO:0000313" key="5">
    <source>
        <dbReference type="Proteomes" id="UP000430345"/>
    </source>
</evidence>